<protein>
    <submittedName>
        <fullName evidence="2">Uncharacterized protein</fullName>
    </submittedName>
</protein>
<keyword evidence="1" id="KW-1133">Transmembrane helix</keyword>
<evidence type="ECO:0000256" key="1">
    <source>
        <dbReference type="SAM" id="Phobius"/>
    </source>
</evidence>
<evidence type="ECO:0000313" key="2">
    <source>
        <dbReference type="EMBL" id="MEQ2179807.1"/>
    </source>
</evidence>
<gene>
    <name evidence="2" type="ORF">GOODEAATRI_028917</name>
</gene>
<keyword evidence="1" id="KW-0812">Transmembrane</keyword>
<dbReference type="Proteomes" id="UP001476798">
    <property type="component" value="Unassembled WGS sequence"/>
</dbReference>
<name>A0ABV0P8L5_9TELE</name>
<sequence>MESSGAIHRSGKIGYSLKTQLCPTLPEELPGFSGHLERYLVLRCLALLFSLLRYTASSLSKMTILLLSFLFLSSLVSIMAAAEPAGCKIRITDKGLEMCKYLDVQPQKAV</sequence>
<accession>A0ABV0P8L5</accession>
<evidence type="ECO:0000313" key="3">
    <source>
        <dbReference type="Proteomes" id="UP001476798"/>
    </source>
</evidence>
<keyword evidence="3" id="KW-1185">Reference proteome</keyword>
<keyword evidence="1" id="KW-0472">Membrane</keyword>
<proteinExistence type="predicted"/>
<organism evidence="2 3">
    <name type="scientific">Goodea atripinnis</name>
    <dbReference type="NCBI Taxonomy" id="208336"/>
    <lineage>
        <taxon>Eukaryota</taxon>
        <taxon>Metazoa</taxon>
        <taxon>Chordata</taxon>
        <taxon>Craniata</taxon>
        <taxon>Vertebrata</taxon>
        <taxon>Euteleostomi</taxon>
        <taxon>Actinopterygii</taxon>
        <taxon>Neopterygii</taxon>
        <taxon>Teleostei</taxon>
        <taxon>Neoteleostei</taxon>
        <taxon>Acanthomorphata</taxon>
        <taxon>Ovalentaria</taxon>
        <taxon>Atherinomorphae</taxon>
        <taxon>Cyprinodontiformes</taxon>
        <taxon>Goodeidae</taxon>
        <taxon>Goodea</taxon>
    </lineage>
</organism>
<dbReference type="EMBL" id="JAHRIO010064099">
    <property type="protein sequence ID" value="MEQ2179807.1"/>
    <property type="molecule type" value="Genomic_DNA"/>
</dbReference>
<comment type="caution">
    <text evidence="2">The sequence shown here is derived from an EMBL/GenBank/DDBJ whole genome shotgun (WGS) entry which is preliminary data.</text>
</comment>
<reference evidence="2 3" key="1">
    <citation type="submission" date="2021-06" db="EMBL/GenBank/DDBJ databases">
        <authorList>
            <person name="Palmer J.M."/>
        </authorList>
    </citation>
    <scope>NUCLEOTIDE SEQUENCE [LARGE SCALE GENOMIC DNA]</scope>
    <source>
        <strain evidence="2 3">GA_2019</strain>
        <tissue evidence="2">Muscle</tissue>
    </source>
</reference>
<feature type="transmembrane region" description="Helical" evidence="1">
    <location>
        <begin position="62"/>
        <end position="82"/>
    </location>
</feature>